<keyword evidence="5 7" id="KW-0067">ATP-binding</keyword>
<evidence type="ECO:0000256" key="2">
    <source>
        <dbReference type="ARBA" id="ARBA00022597"/>
    </source>
</evidence>
<dbReference type="GO" id="GO:0016887">
    <property type="term" value="F:ATP hydrolysis activity"/>
    <property type="evidence" value="ECO:0007669"/>
    <property type="project" value="InterPro"/>
</dbReference>
<evidence type="ECO:0000256" key="1">
    <source>
        <dbReference type="ARBA" id="ARBA00022448"/>
    </source>
</evidence>
<dbReference type="RefSeq" id="WP_184146916.1">
    <property type="nucleotide sequence ID" value="NZ_JACHFM010000001.1"/>
</dbReference>
<keyword evidence="4" id="KW-0547">Nucleotide-binding</keyword>
<dbReference type="EMBL" id="JACHFM010000001">
    <property type="protein sequence ID" value="MBB5220660.1"/>
    <property type="molecule type" value="Genomic_DNA"/>
</dbReference>
<reference evidence="7 8" key="1">
    <citation type="submission" date="2020-08" db="EMBL/GenBank/DDBJ databases">
        <title>Genomic Encyclopedia of Type Strains, Phase IV (KMG-IV): sequencing the most valuable type-strain genomes for metagenomic binning, comparative biology and taxonomic classification.</title>
        <authorList>
            <person name="Goeker M."/>
        </authorList>
    </citation>
    <scope>NUCLEOTIDE SEQUENCE [LARGE SCALE GENOMIC DNA]</scope>
    <source>
        <strain evidence="7 8">DSM 101730</strain>
    </source>
</reference>
<evidence type="ECO:0000256" key="5">
    <source>
        <dbReference type="ARBA" id="ARBA00022840"/>
    </source>
</evidence>
<dbReference type="PROSITE" id="PS50893">
    <property type="entry name" value="ABC_TRANSPORTER_2"/>
    <property type="match status" value="2"/>
</dbReference>
<evidence type="ECO:0000256" key="4">
    <source>
        <dbReference type="ARBA" id="ARBA00022741"/>
    </source>
</evidence>
<evidence type="ECO:0000256" key="3">
    <source>
        <dbReference type="ARBA" id="ARBA00022737"/>
    </source>
</evidence>
<dbReference type="InterPro" id="IPR050107">
    <property type="entry name" value="ABC_carbohydrate_import_ATPase"/>
</dbReference>
<gene>
    <name evidence="7" type="ORF">HNP73_000581</name>
</gene>
<evidence type="ECO:0000313" key="7">
    <source>
        <dbReference type="EMBL" id="MBB5220660.1"/>
    </source>
</evidence>
<dbReference type="Proteomes" id="UP000549457">
    <property type="component" value="Unassembled WGS sequence"/>
</dbReference>
<keyword evidence="1" id="KW-0813">Transport</keyword>
<dbReference type="PANTHER" id="PTHR43790">
    <property type="entry name" value="CARBOHYDRATE TRANSPORT ATP-BINDING PROTEIN MG119-RELATED"/>
    <property type="match status" value="1"/>
</dbReference>
<keyword evidence="3" id="KW-0677">Repeat</keyword>
<accession>A0A840SIS1</accession>
<dbReference type="CDD" id="cd03216">
    <property type="entry name" value="ABC_Carb_Monos_I"/>
    <property type="match status" value="1"/>
</dbReference>
<evidence type="ECO:0000313" key="8">
    <source>
        <dbReference type="Proteomes" id="UP000549457"/>
    </source>
</evidence>
<dbReference type="Gene3D" id="3.40.50.300">
    <property type="entry name" value="P-loop containing nucleotide triphosphate hydrolases"/>
    <property type="match status" value="2"/>
</dbReference>
<feature type="domain" description="ABC transporter" evidence="6">
    <location>
        <begin position="240"/>
        <end position="492"/>
    </location>
</feature>
<dbReference type="SUPFAM" id="SSF52540">
    <property type="entry name" value="P-loop containing nucleoside triphosphate hydrolases"/>
    <property type="match status" value="2"/>
</dbReference>
<dbReference type="InterPro" id="IPR003439">
    <property type="entry name" value="ABC_transporter-like_ATP-bd"/>
</dbReference>
<dbReference type="InterPro" id="IPR017871">
    <property type="entry name" value="ABC_transporter-like_CS"/>
</dbReference>
<dbReference type="PANTHER" id="PTHR43790:SF9">
    <property type="entry name" value="GALACTOFURANOSE TRANSPORTER ATP-BINDING PROTEIN YTFR"/>
    <property type="match status" value="1"/>
</dbReference>
<organism evidence="7 8">
    <name type="scientific">Amaricoccus macauensis</name>
    <dbReference type="NCBI Taxonomy" id="57001"/>
    <lineage>
        <taxon>Bacteria</taxon>
        <taxon>Pseudomonadati</taxon>
        <taxon>Pseudomonadota</taxon>
        <taxon>Alphaproteobacteria</taxon>
        <taxon>Rhodobacterales</taxon>
        <taxon>Paracoccaceae</taxon>
        <taxon>Amaricoccus</taxon>
    </lineage>
</organism>
<dbReference type="GO" id="GO:0005524">
    <property type="term" value="F:ATP binding"/>
    <property type="evidence" value="ECO:0007669"/>
    <property type="project" value="UniProtKB-KW"/>
</dbReference>
<keyword evidence="8" id="KW-1185">Reference proteome</keyword>
<dbReference type="InterPro" id="IPR027417">
    <property type="entry name" value="P-loop_NTPase"/>
</dbReference>
<name>A0A840SIS1_9RHOB</name>
<dbReference type="PROSITE" id="PS00211">
    <property type="entry name" value="ABC_TRANSPORTER_1"/>
    <property type="match status" value="1"/>
</dbReference>
<dbReference type="CDD" id="cd03215">
    <property type="entry name" value="ABC_Carb_Monos_II"/>
    <property type="match status" value="1"/>
</dbReference>
<dbReference type="SMART" id="SM00382">
    <property type="entry name" value="AAA"/>
    <property type="match status" value="2"/>
</dbReference>
<proteinExistence type="predicted"/>
<dbReference type="AlphaFoldDB" id="A0A840SIS1"/>
<comment type="caution">
    <text evidence="7">The sequence shown here is derived from an EMBL/GenBank/DDBJ whole genome shotgun (WGS) entry which is preliminary data.</text>
</comment>
<dbReference type="InterPro" id="IPR003593">
    <property type="entry name" value="AAA+_ATPase"/>
</dbReference>
<keyword evidence="2" id="KW-0762">Sugar transport</keyword>
<feature type="domain" description="ABC transporter" evidence="6">
    <location>
        <begin position="6"/>
        <end position="241"/>
    </location>
</feature>
<protein>
    <submittedName>
        <fullName evidence="7">Ribose transport system ATP-binding protein</fullName>
    </submittedName>
</protein>
<sequence length="499" mass="53745">MSEPVLALDGVSRSFGPIEVLHGVSLALRPGRVHALIGENGAGKSTAMKILAGYQPPTSGTVRLDGAPTAFASIGEAEARGISMIHQEFNLAEQLTVEQNIFLGRELKRGLLLDKPAMRARTRELLDLLDCHVATDRKVSGLSNSDKQMTEIAKALLRETRVLIMDEPTAVLTSAETAVLMRQVRALRERGAAILFTSHKLDEVKGIADDLTIMRDGAVVWSGDASEKDEHAMASAMVGREMRDLYPAKGPAPGEVVLEVSGLNVPGHAEDISFTLRRGEILGVAGLIGSGRTETFEGLCGLRAATGEVRVKGRPVTIRHPWEALDLGLCYLTEDRKTRGLLLRKGMRENLTLQALDRFTHGLIDTTAEEAALDKAVREFDIRGSRAVRVGNLSGGNQQKLLFAKTMLSEPEIVVIDEPTRGVDIGTKQQMYGFIRGLATEGRAIVVISSEMQEVIGLADRVLVMRRGRVAGELAGAAASEDAIVRLAMGVLPAEETVA</sequence>
<evidence type="ECO:0000259" key="6">
    <source>
        <dbReference type="PROSITE" id="PS50893"/>
    </source>
</evidence>
<dbReference type="Pfam" id="PF00005">
    <property type="entry name" value="ABC_tran"/>
    <property type="match status" value="2"/>
</dbReference>